<evidence type="ECO:0000259" key="2">
    <source>
        <dbReference type="PROSITE" id="PS50983"/>
    </source>
</evidence>
<name>A0ABU6J219_9BURK</name>
<feature type="domain" description="Fe/B12 periplasmic-binding" evidence="2">
    <location>
        <begin position="73"/>
        <end position="375"/>
    </location>
</feature>
<proteinExistence type="predicted"/>
<feature type="compositionally biased region" description="Low complexity" evidence="1">
    <location>
        <begin position="407"/>
        <end position="421"/>
    </location>
</feature>
<sequence>MATQSRRAAVLLLIILGCLLGASLALFRAPDNGGRNAAQQGSDAAEGVNDTRSIVTVTDLLGRKVEVRVPVRRVILGEGRQLYLVAALDTANPIERIVGWRKDMIQADPDTYRRYLKQFPAIADIPTFGGFEDGTFDIEQAIAQKPDVIFLKIEAQRATEDSRYIEKLHALGIPVVYIDFRHYPIENTEPTMRLFGKLFGKESRADEFIRFRAEQIRRVTDVIDARKPARPKVFIERIGGYTQDCCLSFGNENFGRFVELAGGDNIGKQFIPGTFGQLNPEQVVASNPDHVVVTSANWEAYAPGGSWIGVGPGADLKEAARKLEAYTARPAYAGTTAQQRRAFHAIWHQFYNSPYEFIAIQQLAKWFHPELFAELDPDAGFRALHERFLPFGHEPGYFVSLNANPSNPAASAASAASASLPGQANAEVRP</sequence>
<evidence type="ECO:0000256" key="1">
    <source>
        <dbReference type="SAM" id="MobiDB-lite"/>
    </source>
</evidence>
<reference evidence="3 4" key="1">
    <citation type="submission" date="2023-10" db="EMBL/GenBank/DDBJ databases">
        <title>Noviherbaspirillum sp. CPCC 100848 genome assembly.</title>
        <authorList>
            <person name="Li X.Y."/>
            <person name="Fang X.M."/>
        </authorList>
    </citation>
    <scope>NUCLEOTIDE SEQUENCE [LARGE SCALE GENOMIC DNA]</scope>
    <source>
        <strain evidence="3 4">CPCC 100848</strain>
    </source>
</reference>
<evidence type="ECO:0000313" key="3">
    <source>
        <dbReference type="EMBL" id="MEC4717649.1"/>
    </source>
</evidence>
<dbReference type="InterPro" id="IPR050902">
    <property type="entry name" value="ABC_Transporter_SBP"/>
</dbReference>
<keyword evidence="4" id="KW-1185">Reference proteome</keyword>
<organism evidence="3 4">
    <name type="scientific">Noviherbaspirillum album</name>
    <dbReference type="NCBI Taxonomy" id="3080276"/>
    <lineage>
        <taxon>Bacteria</taxon>
        <taxon>Pseudomonadati</taxon>
        <taxon>Pseudomonadota</taxon>
        <taxon>Betaproteobacteria</taxon>
        <taxon>Burkholderiales</taxon>
        <taxon>Oxalobacteraceae</taxon>
        <taxon>Noviherbaspirillum</taxon>
    </lineage>
</organism>
<dbReference type="EMBL" id="JAWIIV010000001">
    <property type="protein sequence ID" value="MEC4717649.1"/>
    <property type="molecule type" value="Genomic_DNA"/>
</dbReference>
<dbReference type="PANTHER" id="PTHR30535">
    <property type="entry name" value="VITAMIN B12-BINDING PROTEIN"/>
    <property type="match status" value="1"/>
</dbReference>
<protein>
    <submittedName>
        <fullName evidence="3">ABC transporter substrate-binding protein</fullName>
    </submittedName>
</protein>
<comment type="caution">
    <text evidence="3">The sequence shown here is derived from an EMBL/GenBank/DDBJ whole genome shotgun (WGS) entry which is preliminary data.</text>
</comment>
<dbReference type="PROSITE" id="PS50983">
    <property type="entry name" value="FE_B12_PBP"/>
    <property type="match status" value="1"/>
</dbReference>
<dbReference type="PROSITE" id="PS51257">
    <property type="entry name" value="PROKAR_LIPOPROTEIN"/>
    <property type="match status" value="1"/>
</dbReference>
<evidence type="ECO:0000313" key="4">
    <source>
        <dbReference type="Proteomes" id="UP001352263"/>
    </source>
</evidence>
<dbReference type="SUPFAM" id="SSF53807">
    <property type="entry name" value="Helical backbone' metal receptor"/>
    <property type="match status" value="1"/>
</dbReference>
<feature type="region of interest" description="Disordered" evidence="1">
    <location>
        <begin position="407"/>
        <end position="430"/>
    </location>
</feature>
<accession>A0ABU6J219</accession>
<dbReference type="Proteomes" id="UP001352263">
    <property type="component" value="Unassembled WGS sequence"/>
</dbReference>
<dbReference type="InterPro" id="IPR002491">
    <property type="entry name" value="ABC_transptr_periplasmic_BD"/>
</dbReference>
<gene>
    <name evidence="3" type="ORF">RY831_00640</name>
</gene>
<dbReference type="PANTHER" id="PTHR30535:SF34">
    <property type="entry name" value="MOLYBDATE-BINDING PROTEIN MOLA"/>
    <property type="match status" value="1"/>
</dbReference>
<dbReference type="Gene3D" id="3.40.50.1980">
    <property type="entry name" value="Nitrogenase molybdenum iron protein domain"/>
    <property type="match status" value="2"/>
</dbReference>
<dbReference type="RefSeq" id="WP_326504401.1">
    <property type="nucleotide sequence ID" value="NZ_JAWIIV010000001.1"/>
</dbReference>
<dbReference type="Pfam" id="PF01497">
    <property type="entry name" value="Peripla_BP_2"/>
    <property type="match status" value="1"/>
</dbReference>